<sequence>MAGVFDRLVGQDSVESELTAAAVAARDGVASSAMTHSWLFTGPPGSGRSVAALCFAAALQCTAEGTPGCGQCHACTTTMAGTHGDVRRVIPEGLSIGTKEMREIVQVAARRPSTGRWQVVLIEDADRLTEAAGNVLLKVVEEPPERTVFLLCAPSVDPEDISVTLRSRCRHIPLVTPSVDAIARVLRERDGMPSGQAEWAASVSGGHVGRARRLATDEQARTRRTRALSLVSAVARPAAAYAAGDELVKSAEEEAKQVSSERDERERDELATALGAGGTGKGAASATRGSAGVLKDLERRQKSRATRTSRDAMDRALIDVAGLYRDALALRFGTTGRTVTFTHPDLSAEIRDLADEVPPEGLLRSIEAVLACREALDLNVKPRFAIAAMVAGLIAARSA</sequence>
<dbReference type="HOGENOM" id="CLU_006229_4_1_11"/>
<dbReference type="SUPFAM" id="SSF52540">
    <property type="entry name" value="P-loop containing nucleoside triphosphate hydrolases"/>
    <property type="match status" value="1"/>
</dbReference>
<proteinExistence type="predicted"/>
<dbReference type="KEGG" id="nno:NONO_c03950"/>
<dbReference type="InterPro" id="IPR050238">
    <property type="entry name" value="DNA_Rep/Repair_Clamp_Loader"/>
</dbReference>
<evidence type="ECO:0000259" key="2">
    <source>
        <dbReference type="SMART" id="SM00382"/>
    </source>
</evidence>
<dbReference type="PANTHER" id="PTHR11669:SF8">
    <property type="entry name" value="DNA POLYMERASE III SUBUNIT DELTA"/>
    <property type="match status" value="1"/>
</dbReference>
<dbReference type="EMBL" id="CP006850">
    <property type="protein sequence ID" value="AHH15209.1"/>
    <property type="molecule type" value="Genomic_DNA"/>
</dbReference>
<dbReference type="AlphaFoldDB" id="W5T7S8"/>
<name>W5T7S8_9NOCA</name>
<dbReference type="OrthoDB" id="9809531at2"/>
<dbReference type="InterPro" id="IPR027417">
    <property type="entry name" value="P-loop_NTPase"/>
</dbReference>
<feature type="region of interest" description="Disordered" evidence="1">
    <location>
        <begin position="273"/>
        <end position="309"/>
    </location>
</feature>
<evidence type="ECO:0000256" key="1">
    <source>
        <dbReference type="SAM" id="MobiDB-lite"/>
    </source>
</evidence>
<dbReference type="NCBIfam" id="NF005926">
    <property type="entry name" value="PRK07940.1"/>
    <property type="match status" value="1"/>
</dbReference>
<dbReference type="Proteomes" id="UP000019150">
    <property type="component" value="Chromosome"/>
</dbReference>
<dbReference type="GO" id="GO:0003887">
    <property type="term" value="F:DNA-directed DNA polymerase activity"/>
    <property type="evidence" value="ECO:0007669"/>
    <property type="project" value="InterPro"/>
</dbReference>
<dbReference type="GO" id="GO:0006261">
    <property type="term" value="P:DNA-templated DNA replication"/>
    <property type="evidence" value="ECO:0007669"/>
    <property type="project" value="TreeGrafter"/>
</dbReference>
<accession>W5T7S8</accession>
<dbReference type="GO" id="GO:0008408">
    <property type="term" value="F:3'-5' exonuclease activity"/>
    <property type="evidence" value="ECO:0007669"/>
    <property type="project" value="InterPro"/>
</dbReference>
<organism evidence="3 4">
    <name type="scientific">Nocardia nova SH22a</name>
    <dbReference type="NCBI Taxonomy" id="1415166"/>
    <lineage>
        <taxon>Bacteria</taxon>
        <taxon>Bacillati</taxon>
        <taxon>Actinomycetota</taxon>
        <taxon>Actinomycetes</taxon>
        <taxon>Mycobacteriales</taxon>
        <taxon>Nocardiaceae</taxon>
        <taxon>Nocardia</taxon>
    </lineage>
</organism>
<dbReference type="PATRIC" id="fig|1415166.3.peg.397"/>
<feature type="compositionally biased region" description="Low complexity" evidence="1">
    <location>
        <begin position="282"/>
        <end position="292"/>
    </location>
</feature>
<dbReference type="Gene3D" id="3.40.50.300">
    <property type="entry name" value="P-loop containing nucleotide triphosphate hydrolases"/>
    <property type="match status" value="1"/>
</dbReference>
<dbReference type="STRING" id="1415166.NONO_c03950"/>
<dbReference type="NCBIfam" id="TIGR00678">
    <property type="entry name" value="holB"/>
    <property type="match status" value="1"/>
</dbReference>
<dbReference type="Pfam" id="PF13177">
    <property type="entry name" value="DNA_pol3_delta2"/>
    <property type="match status" value="1"/>
</dbReference>
<dbReference type="InterPro" id="IPR004622">
    <property type="entry name" value="DNA_pol_HolB"/>
</dbReference>
<protein>
    <submittedName>
        <fullName evidence="3">Putative DNA polymerase III subunit delta</fullName>
    </submittedName>
</protein>
<keyword evidence="4" id="KW-1185">Reference proteome</keyword>
<evidence type="ECO:0000313" key="4">
    <source>
        <dbReference type="Proteomes" id="UP000019150"/>
    </source>
</evidence>
<dbReference type="SMART" id="SM00382">
    <property type="entry name" value="AAA"/>
    <property type="match status" value="1"/>
</dbReference>
<evidence type="ECO:0000313" key="3">
    <source>
        <dbReference type="EMBL" id="AHH15209.1"/>
    </source>
</evidence>
<dbReference type="RefSeq" id="WP_025346743.1">
    <property type="nucleotide sequence ID" value="NZ_CP006850.1"/>
</dbReference>
<reference evidence="3 4" key="1">
    <citation type="journal article" date="2014" name="Appl. Environ. Microbiol.">
        <title>Insights into the Microbial Degradation of Rubber and Gutta-Percha by Analysis of the Complete Genome of Nocardia nova SH22a.</title>
        <authorList>
            <person name="Luo Q."/>
            <person name="Hiessl S."/>
            <person name="Poehlein A."/>
            <person name="Daniel R."/>
            <person name="Steinbuchel A."/>
        </authorList>
    </citation>
    <scope>NUCLEOTIDE SEQUENCE [LARGE SCALE GENOMIC DNA]</scope>
    <source>
        <strain evidence="3">SH22a</strain>
    </source>
</reference>
<dbReference type="eggNOG" id="COG0470">
    <property type="taxonomic scope" value="Bacteria"/>
</dbReference>
<dbReference type="InterPro" id="IPR003593">
    <property type="entry name" value="AAA+_ATPase"/>
</dbReference>
<dbReference type="PANTHER" id="PTHR11669">
    <property type="entry name" value="REPLICATION FACTOR C / DNA POLYMERASE III GAMMA-TAU SUBUNIT"/>
    <property type="match status" value="1"/>
</dbReference>
<gene>
    <name evidence="3" type="ORF">NONO_c03950</name>
</gene>
<feature type="domain" description="AAA+ ATPase" evidence="2">
    <location>
        <begin position="34"/>
        <end position="178"/>
    </location>
</feature>